<sequence length="120" mass="11951">MSSIAMGHREHGPAALVVAVAVLAALGGGAAPGALNWRPSATLGLLATGLPLGGAEQPFLHLPDALCRVVPTTAATGAAVGAVRAAYPKLAITAIERHAQGSRSSGWILLCPARSSASRQ</sequence>
<organism evidence="1 2">
    <name type="scientific">Naasia aerilata</name>
    <dbReference type="NCBI Taxonomy" id="1162966"/>
    <lineage>
        <taxon>Bacteria</taxon>
        <taxon>Bacillati</taxon>
        <taxon>Actinomycetota</taxon>
        <taxon>Actinomycetes</taxon>
        <taxon>Micrococcales</taxon>
        <taxon>Microbacteriaceae</taxon>
        <taxon>Naasia</taxon>
    </lineage>
</organism>
<dbReference type="Proteomes" id="UP001321498">
    <property type="component" value="Chromosome"/>
</dbReference>
<accession>A0ABM8GFR4</accession>
<evidence type="ECO:0000313" key="1">
    <source>
        <dbReference type="EMBL" id="BDZ46923.1"/>
    </source>
</evidence>
<reference evidence="2" key="1">
    <citation type="journal article" date="2019" name="Int. J. Syst. Evol. Microbiol.">
        <title>The Global Catalogue of Microorganisms (GCM) 10K type strain sequencing project: providing services to taxonomists for standard genome sequencing and annotation.</title>
        <authorList>
            <consortium name="The Broad Institute Genomics Platform"/>
            <consortium name="The Broad Institute Genome Sequencing Center for Infectious Disease"/>
            <person name="Wu L."/>
            <person name="Ma J."/>
        </authorList>
    </citation>
    <scope>NUCLEOTIDE SEQUENCE [LARGE SCALE GENOMIC DNA]</scope>
    <source>
        <strain evidence="2">NBRC 108725</strain>
    </source>
</reference>
<evidence type="ECO:0000313" key="2">
    <source>
        <dbReference type="Proteomes" id="UP001321498"/>
    </source>
</evidence>
<proteinExistence type="predicted"/>
<gene>
    <name evidence="1" type="ORF">GCM10025866_28320</name>
</gene>
<protein>
    <submittedName>
        <fullName evidence="1">Uncharacterized protein</fullName>
    </submittedName>
</protein>
<dbReference type="EMBL" id="AP027731">
    <property type="protein sequence ID" value="BDZ46923.1"/>
    <property type="molecule type" value="Genomic_DNA"/>
</dbReference>
<dbReference type="RefSeq" id="WP_286276908.1">
    <property type="nucleotide sequence ID" value="NZ_AP027731.1"/>
</dbReference>
<name>A0ABM8GFR4_9MICO</name>
<keyword evidence="2" id="KW-1185">Reference proteome</keyword>